<proteinExistence type="predicted"/>
<organism evidence="1 2">
    <name type="scientific">Pirellulimonas nuda</name>
    <dbReference type="NCBI Taxonomy" id="2528009"/>
    <lineage>
        <taxon>Bacteria</taxon>
        <taxon>Pseudomonadati</taxon>
        <taxon>Planctomycetota</taxon>
        <taxon>Planctomycetia</taxon>
        <taxon>Pirellulales</taxon>
        <taxon>Lacipirellulaceae</taxon>
        <taxon>Pirellulimonas</taxon>
    </lineage>
</organism>
<name>A0A518D9K6_9BACT</name>
<evidence type="ECO:0000313" key="1">
    <source>
        <dbReference type="EMBL" id="QDU88172.1"/>
    </source>
</evidence>
<dbReference type="Proteomes" id="UP000317429">
    <property type="component" value="Chromosome"/>
</dbReference>
<evidence type="ECO:0000313" key="2">
    <source>
        <dbReference type="Proteomes" id="UP000317429"/>
    </source>
</evidence>
<dbReference type="OrthoDB" id="265526at2"/>
<keyword evidence="2" id="KW-1185">Reference proteome</keyword>
<dbReference type="RefSeq" id="WP_145282800.1">
    <property type="nucleotide sequence ID" value="NZ_CP036291.1"/>
</dbReference>
<sequence length="164" mass="18285">MSDTNPPELAWRETYFVLFRSSDRPTIMQLESAIADASPRLKLKNLEANEEGYFQSLLVQAPEDNAAMEISYEAGDVVIEQSTELAKSMRKRLTDDQLAQLLRADARLDVMHFEQVQDEWDDQPADEEFFDDTFDPASLISVVEALASLTGGVAIDPGAGEVLE</sequence>
<dbReference type="KEGG" id="pnd:Pla175_15430"/>
<dbReference type="EMBL" id="CP036291">
    <property type="protein sequence ID" value="QDU88172.1"/>
    <property type="molecule type" value="Genomic_DNA"/>
</dbReference>
<accession>A0A518D9K6</accession>
<gene>
    <name evidence="1" type="ORF">Pla175_15430</name>
</gene>
<dbReference type="AlphaFoldDB" id="A0A518D9K6"/>
<protein>
    <submittedName>
        <fullName evidence="1">Uncharacterized protein</fullName>
    </submittedName>
</protein>
<reference evidence="1 2" key="1">
    <citation type="submission" date="2019-02" db="EMBL/GenBank/DDBJ databases">
        <title>Deep-cultivation of Planctomycetes and their phenomic and genomic characterization uncovers novel biology.</title>
        <authorList>
            <person name="Wiegand S."/>
            <person name="Jogler M."/>
            <person name="Boedeker C."/>
            <person name="Pinto D."/>
            <person name="Vollmers J."/>
            <person name="Rivas-Marin E."/>
            <person name="Kohn T."/>
            <person name="Peeters S.H."/>
            <person name="Heuer A."/>
            <person name="Rast P."/>
            <person name="Oberbeckmann S."/>
            <person name="Bunk B."/>
            <person name="Jeske O."/>
            <person name="Meyerdierks A."/>
            <person name="Storesund J.E."/>
            <person name="Kallscheuer N."/>
            <person name="Luecker S."/>
            <person name="Lage O.M."/>
            <person name="Pohl T."/>
            <person name="Merkel B.J."/>
            <person name="Hornburger P."/>
            <person name="Mueller R.-W."/>
            <person name="Bruemmer F."/>
            <person name="Labrenz M."/>
            <person name="Spormann A.M."/>
            <person name="Op den Camp H."/>
            <person name="Overmann J."/>
            <person name="Amann R."/>
            <person name="Jetten M.S.M."/>
            <person name="Mascher T."/>
            <person name="Medema M.H."/>
            <person name="Devos D.P."/>
            <person name="Kaster A.-K."/>
            <person name="Ovreas L."/>
            <person name="Rohde M."/>
            <person name="Galperin M.Y."/>
            <person name="Jogler C."/>
        </authorList>
    </citation>
    <scope>NUCLEOTIDE SEQUENCE [LARGE SCALE GENOMIC DNA]</scope>
    <source>
        <strain evidence="1 2">Pla175</strain>
    </source>
</reference>